<dbReference type="NCBIfam" id="NF006618">
    <property type="entry name" value="PRK09185.1"/>
    <property type="match status" value="1"/>
</dbReference>
<reference evidence="6 7" key="1">
    <citation type="submission" date="2022-07" db="EMBL/GenBank/DDBJ databases">
        <title>Methylomonas rivi sp. nov., Methylomonas rosea sp. nov., Methylomonas aureus sp. nov. and Methylomonas subterranea sp. nov., four novel methanotrophs isolated from a freshwater creek and the deep terrestrial subsurface.</title>
        <authorList>
            <person name="Abin C."/>
            <person name="Sankaranarayanan K."/>
            <person name="Garner C."/>
            <person name="Sindelar R."/>
            <person name="Kotary K."/>
            <person name="Garner R."/>
            <person name="Barclay S."/>
            <person name="Lawson P."/>
            <person name="Krumholz L."/>
        </authorList>
    </citation>
    <scope>NUCLEOTIDE SEQUENCE [LARGE SCALE GENOMIC DNA]</scope>
    <source>
        <strain evidence="6 7">WSC-7</strain>
    </source>
</reference>
<protein>
    <submittedName>
        <fullName evidence="6">Beta-ketoacyl-ACP synthase</fullName>
        <ecNumber evidence="6">2.3.1.179</ecNumber>
    </submittedName>
</protein>
<dbReference type="RefSeq" id="WP_256606936.1">
    <property type="nucleotide sequence ID" value="NZ_JANIBL010000028.1"/>
</dbReference>
<dbReference type="InterPro" id="IPR014030">
    <property type="entry name" value="Ketoacyl_synth_N"/>
</dbReference>
<dbReference type="PROSITE" id="PS52004">
    <property type="entry name" value="KS3_2"/>
    <property type="match status" value="1"/>
</dbReference>
<dbReference type="InterPro" id="IPR000794">
    <property type="entry name" value="Beta-ketoacyl_synthase"/>
</dbReference>
<dbReference type="EC" id="2.3.1.179" evidence="6"/>
<comment type="pathway">
    <text evidence="1">Lipid metabolism.</text>
</comment>
<comment type="similarity">
    <text evidence="2 4">Belongs to the thiolase-like superfamily. Beta-ketoacyl-ACP synthases family.</text>
</comment>
<dbReference type="EMBL" id="JANIBL010000028">
    <property type="protein sequence ID" value="MCQ8117858.1"/>
    <property type="molecule type" value="Genomic_DNA"/>
</dbReference>
<dbReference type="InterPro" id="IPR020841">
    <property type="entry name" value="PKS_Beta-ketoAc_synthase_dom"/>
</dbReference>
<dbReference type="Gene3D" id="3.40.47.10">
    <property type="match status" value="1"/>
</dbReference>
<dbReference type="SUPFAM" id="SSF53901">
    <property type="entry name" value="Thiolase-like"/>
    <property type="match status" value="1"/>
</dbReference>
<evidence type="ECO:0000313" key="7">
    <source>
        <dbReference type="Proteomes" id="UP001524570"/>
    </source>
</evidence>
<accession>A0ABT1TUV7</accession>
<dbReference type="Pfam" id="PF02801">
    <property type="entry name" value="Ketoacyl-synt_C"/>
    <property type="match status" value="1"/>
</dbReference>
<dbReference type="CDD" id="cd00834">
    <property type="entry name" value="KAS_I_II"/>
    <property type="match status" value="1"/>
</dbReference>
<keyword evidence="3 4" id="KW-0808">Transferase</keyword>
<evidence type="ECO:0000256" key="1">
    <source>
        <dbReference type="ARBA" id="ARBA00005189"/>
    </source>
</evidence>
<proteinExistence type="inferred from homology"/>
<dbReference type="SMART" id="SM00825">
    <property type="entry name" value="PKS_KS"/>
    <property type="match status" value="1"/>
</dbReference>
<evidence type="ECO:0000313" key="6">
    <source>
        <dbReference type="EMBL" id="MCQ8117858.1"/>
    </source>
</evidence>
<gene>
    <name evidence="6" type="ORF">NP589_10520</name>
</gene>
<evidence type="ECO:0000256" key="4">
    <source>
        <dbReference type="RuleBase" id="RU003694"/>
    </source>
</evidence>
<comment type="caution">
    <text evidence="6">The sequence shown here is derived from an EMBL/GenBank/DDBJ whole genome shotgun (WGS) entry which is preliminary data.</text>
</comment>
<organism evidence="6 7">
    <name type="scientific">Methylomonas rosea</name>
    <dbReference type="NCBI Taxonomy" id="2952227"/>
    <lineage>
        <taxon>Bacteria</taxon>
        <taxon>Pseudomonadati</taxon>
        <taxon>Pseudomonadota</taxon>
        <taxon>Gammaproteobacteria</taxon>
        <taxon>Methylococcales</taxon>
        <taxon>Methylococcaceae</taxon>
        <taxon>Methylomonas</taxon>
    </lineage>
</organism>
<feature type="domain" description="Ketosynthase family 3 (KS3)" evidence="5">
    <location>
        <begin position="1"/>
        <end position="388"/>
    </location>
</feature>
<dbReference type="PANTHER" id="PTHR11712:SF320">
    <property type="entry name" value="BETA-KETOACYL SYNTHASE"/>
    <property type="match status" value="1"/>
</dbReference>
<evidence type="ECO:0000259" key="5">
    <source>
        <dbReference type="PROSITE" id="PS52004"/>
    </source>
</evidence>
<dbReference type="Pfam" id="PF00109">
    <property type="entry name" value="ketoacyl-synt"/>
    <property type="match status" value="1"/>
</dbReference>
<dbReference type="InterPro" id="IPR014031">
    <property type="entry name" value="Ketoacyl_synth_C"/>
</dbReference>
<evidence type="ECO:0000256" key="3">
    <source>
        <dbReference type="ARBA" id="ARBA00022679"/>
    </source>
</evidence>
<dbReference type="GO" id="GO:0004315">
    <property type="term" value="F:3-oxoacyl-[acyl-carrier-protein] synthase activity"/>
    <property type="evidence" value="ECO:0007669"/>
    <property type="project" value="UniProtKB-EC"/>
</dbReference>
<evidence type="ECO:0000256" key="2">
    <source>
        <dbReference type="ARBA" id="ARBA00008467"/>
    </source>
</evidence>
<keyword evidence="6" id="KW-0012">Acyltransferase</keyword>
<dbReference type="InterPro" id="IPR016039">
    <property type="entry name" value="Thiolase-like"/>
</dbReference>
<sequence length="389" mass="41128">MYLHDLGMVCALGDSKANILAGWLAGNAARPVPPDWLDSAIPAFGVLTQLPAIPTSLKQYDCRNNRLLLSVLDQIHSSVSKAMARYGAERVGIVVGTSTSGIAEGEAAVQALQAIGRMPTHYHYKQQELGGAAEFLAAYLDIRGPAYTVSTTCSSSANALASARRLIRLGVCDAVVVGGADSLCRTTLEGFFALGALSKTTCNPFSKNRDGTVIGEGAALFLMTRDPGEIALLGVGASADAYHISAPRPDGSCAYLAMQAALDDARLKPEQIDYINLHGTATWQNDAMENRAVGQLFGSDTFCSSSKPSTGHCLGAAGALEAGLCWVLLSDLHQESRLPPHLWDGEPDPDMVRLHLVGLENQSLKPLQYCLSNSFSFGGNNVSLLIGHP</sequence>
<dbReference type="Proteomes" id="UP001524570">
    <property type="component" value="Unassembled WGS sequence"/>
</dbReference>
<keyword evidence="7" id="KW-1185">Reference proteome</keyword>
<dbReference type="PANTHER" id="PTHR11712">
    <property type="entry name" value="POLYKETIDE SYNTHASE-RELATED"/>
    <property type="match status" value="1"/>
</dbReference>
<name>A0ABT1TUV7_9GAMM</name>